<protein>
    <submittedName>
        <fullName evidence="1">(northern house mosquito) hypothetical protein</fullName>
    </submittedName>
</protein>
<sequence>MHCASYHAYPKHSAVDCAREGEGSSRKHRAGQSATRFLLTALLDDEVLLNQAEVQANSSVPVHSRNWTYSCSLNQGCQRRSLPSFECHFVVRRGDGIPRAAEANHPTADCND</sequence>
<name>A0A8D8F614_CULPI</name>
<accession>A0A8D8F614</accession>
<organism evidence="1">
    <name type="scientific">Culex pipiens</name>
    <name type="common">House mosquito</name>
    <dbReference type="NCBI Taxonomy" id="7175"/>
    <lineage>
        <taxon>Eukaryota</taxon>
        <taxon>Metazoa</taxon>
        <taxon>Ecdysozoa</taxon>
        <taxon>Arthropoda</taxon>
        <taxon>Hexapoda</taxon>
        <taxon>Insecta</taxon>
        <taxon>Pterygota</taxon>
        <taxon>Neoptera</taxon>
        <taxon>Endopterygota</taxon>
        <taxon>Diptera</taxon>
        <taxon>Nematocera</taxon>
        <taxon>Culicoidea</taxon>
        <taxon>Culicidae</taxon>
        <taxon>Culicinae</taxon>
        <taxon>Culicini</taxon>
        <taxon>Culex</taxon>
        <taxon>Culex</taxon>
    </lineage>
</organism>
<evidence type="ECO:0000313" key="1">
    <source>
        <dbReference type="EMBL" id="CAG6458234.1"/>
    </source>
</evidence>
<dbReference type="AlphaFoldDB" id="A0A8D8F614"/>
<proteinExistence type="predicted"/>
<dbReference type="EMBL" id="HBUE01034406">
    <property type="protein sequence ID" value="CAG6458234.1"/>
    <property type="molecule type" value="Transcribed_RNA"/>
</dbReference>
<reference evidence="1" key="1">
    <citation type="submission" date="2021-05" db="EMBL/GenBank/DDBJ databases">
        <authorList>
            <person name="Alioto T."/>
            <person name="Alioto T."/>
            <person name="Gomez Garrido J."/>
        </authorList>
    </citation>
    <scope>NUCLEOTIDE SEQUENCE</scope>
</reference>